<dbReference type="CDD" id="cd04301">
    <property type="entry name" value="NAT_SF"/>
    <property type="match status" value="1"/>
</dbReference>
<dbReference type="OrthoDB" id="9798081at2"/>
<dbReference type="AlphaFoldDB" id="A0A380KW28"/>
<dbReference type="PROSITE" id="PS51186">
    <property type="entry name" value="GNAT"/>
    <property type="match status" value="1"/>
</dbReference>
<dbReference type="GO" id="GO:0008999">
    <property type="term" value="F:protein-N-terminal-alanine acetyltransferase activity"/>
    <property type="evidence" value="ECO:0007669"/>
    <property type="project" value="TreeGrafter"/>
</dbReference>
<dbReference type="STRING" id="1123307.GCA_000380065_00553"/>
<keyword evidence="2" id="KW-0808">Transferase</keyword>
<dbReference type="PANTHER" id="PTHR43792">
    <property type="entry name" value="GNAT FAMILY, PUTATIVE (AFU_ORTHOLOGUE AFUA_3G00765)-RELATED-RELATED"/>
    <property type="match status" value="1"/>
</dbReference>
<organism evidence="2 3">
    <name type="scientific">Streptococcus massiliensis</name>
    <dbReference type="NCBI Taxonomy" id="313439"/>
    <lineage>
        <taxon>Bacteria</taxon>
        <taxon>Bacillati</taxon>
        <taxon>Bacillota</taxon>
        <taxon>Bacilli</taxon>
        <taxon>Lactobacillales</taxon>
        <taxon>Streptococcaceae</taxon>
        <taxon>Streptococcus</taxon>
    </lineage>
</organism>
<dbReference type="Gene3D" id="3.40.630.30">
    <property type="match status" value="1"/>
</dbReference>
<protein>
    <submittedName>
        <fullName evidence="2">Acetyltransferase</fullName>
    </submittedName>
</protein>
<accession>A0A380KW28</accession>
<gene>
    <name evidence="2" type="ORF">NCTC13765_00335</name>
</gene>
<dbReference type="InterPro" id="IPR051531">
    <property type="entry name" value="N-acetyltransferase"/>
</dbReference>
<sequence length="176" mass="20689">MKKVRLKYLEESDYSAWYEGFSNRRPSQSSFDDGLLDMSICSKEWFADLVAKHEKFREQDQQYIWAVYDENSGKHVGMFNLVTLARSPLDWAEIGYSIHNQYWRQGYASAALEELKRLSRQLGFHRLEAHVNPQNVASKNLLNKSAFTNEGIRKSFLKEGETWEDKEIFSYILDET</sequence>
<dbReference type="EMBL" id="UHFR01000005">
    <property type="protein sequence ID" value="SUN75895.1"/>
    <property type="molecule type" value="Genomic_DNA"/>
</dbReference>
<evidence type="ECO:0000313" key="2">
    <source>
        <dbReference type="EMBL" id="SUN75895.1"/>
    </source>
</evidence>
<feature type="domain" description="N-acetyltransferase" evidence="1">
    <location>
        <begin position="4"/>
        <end position="176"/>
    </location>
</feature>
<name>A0A380KW28_9STRE</name>
<dbReference type="Proteomes" id="UP000254634">
    <property type="component" value="Unassembled WGS sequence"/>
</dbReference>
<dbReference type="Pfam" id="PF13302">
    <property type="entry name" value="Acetyltransf_3"/>
    <property type="match status" value="1"/>
</dbReference>
<dbReference type="PANTHER" id="PTHR43792:SF9">
    <property type="entry name" value="RIBOSOMAL-PROTEIN-ALANINE ACETYLTRANSFERASE"/>
    <property type="match status" value="1"/>
</dbReference>
<dbReference type="GO" id="GO:0005737">
    <property type="term" value="C:cytoplasm"/>
    <property type="evidence" value="ECO:0007669"/>
    <property type="project" value="TreeGrafter"/>
</dbReference>
<evidence type="ECO:0000313" key="3">
    <source>
        <dbReference type="Proteomes" id="UP000254634"/>
    </source>
</evidence>
<dbReference type="InterPro" id="IPR016181">
    <property type="entry name" value="Acyl_CoA_acyltransferase"/>
</dbReference>
<evidence type="ECO:0000259" key="1">
    <source>
        <dbReference type="PROSITE" id="PS51186"/>
    </source>
</evidence>
<dbReference type="RefSeq" id="WP_018371242.1">
    <property type="nucleotide sequence ID" value="NZ_UHFR01000005.1"/>
</dbReference>
<dbReference type="InterPro" id="IPR000182">
    <property type="entry name" value="GNAT_dom"/>
</dbReference>
<keyword evidence="3" id="KW-1185">Reference proteome</keyword>
<proteinExistence type="predicted"/>
<dbReference type="SUPFAM" id="SSF55729">
    <property type="entry name" value="Acyl-CoA N-acyltransferases (Nat)"/>
    <property type="match status" value="1"/>
</dbReference>
<reference evidence="2" key="1">
    <citation type="submission" date="2018-06" db="EMBL/GenBank/DDBJ databases">
        <authorList>
            <consortium name="Pathogen Informatics"/>
            <person name="Doyle S."/>
        </authorList>
    </citation>
    <scope>NUCLEOTIDE SEQUENCE [LARGE SCALE GENOMIC DNA]</scope>
    <source>
        <strain evidence="2">NCTC13765</strain>
    </source>
</reference>